<dbReference type="Pfam" id="PF01607">
    <property type="entry name" value="CBM_14"/>
    <property type="match status" value="1"/>
</dbReference>
<sequence>KRQIFREQVLPALGGKIPEEAFRTDRLALNRLNKEGITVPDGVVFDARHVQKHPHPDQRMPEIIKVYLTSDGRYVPPEGRFHYNQPKAVDTTYIIRRPFMRPSHKPSDNFESAKLRSYPKIAQTYTNYGPFVPIAPPSKPGVYKPAITPLILPAEGLLDLSSWRPEYDWDTVYEPFDDYFVDDITLFDSHQIITDYQGFLNEFHGRPLRHANPKNSNKNQQQRQGRKYPELKSSIPYQKVRSHISNSRNSAYTSLTNIPETRFSCSERRGMFADVETKCQVFHNCSDWSKTSSLCPPGTAFCEKSKRCEWFERVRCGQENRR</sequence>
<dbReference type="OrthoDB" id="10059269at2759"/>
<dbReference type="GO" id="GO:0008061">
    <property type="term" value="F:chitin binding"/>
    <property type="evidence" value="ECO:0007669"/>
    <property type="project" value="InterPro"/>
</dbReference>
<accession>E2BY74</accession>
<dbReference type="PROSITE" id="PS50940">
    <property type="entry name" value="CHIT_BIND_II"/>
    <property type="match status" value="1"/>
</dbReference>
<organism evidence="4">
    <name type="scientific">Harpegnathos saltator</name>
    <name type="common">Jerdon's jumping ant</name>
    <dbReference type="NCBI Taxonomy" id="610380"/>
    <lineage>
        <taxon>Eukaryota</taxon>
        <taxon>Metazoa</taxon>
        <taxon>Ecdysozoa</taxon>
        <taxon>Arthropoda</taxon>
        <taxon>Hexapoda</taxon>
        <taxon>Insecta</taxon>
        <taxon>Pterygota</taxon>
        <taxon>Neoptera</taxon>
        <taxon>Endopterygota</taxon>
        <taxon>Hymenoptera</taxon>
        <taxon>Apocrita</taxon>
        <taxon>Aculeata</taxon>
        <taxon>Formicoidea</taxon>
        <taxon>Formicidae</taxon>
        <taxon>Ponerinae</taxon>
        <taxon>Ponerini</taxon>
        <taxon>Harpegnathos</taxon>
    </lineage>
</organism>
<keyword evidence="4" id="KW-1185">Reference proteome</keyword>
<evidence type="ECO:0000313" key="3">
    <source>
        <dbReference type="EMBL" id="EFN79353.1"/>
    </source>
</evidence>
<dbReference type="InterPro" id="IPR036508">
    <property type="entry name" value="Chitin-bd_dom_sf"/>
</dbReference>
<dbReference type="EMBL" id="GL451420">
    <property type="protein sequence ID" value="EFN79353.1"/>
    <property type="molecule type" value="Genomic_DNA"/>
</dbReference>
<feature type="domain" description="Chitin-binding type-2" evidence="2">
    <location>
        <begin position="262"/>
        <end position="318"/>
    </location>
</feature>
<feature type="non-terminal residue" evidence="3">
    <location>
        <position position="1"/>
    </location>
</feature>
<dbReference type="GO" id="GO:0005576">
    <property type="term" value="C:extracellular region"/>
    <property type="evidence" value="ECO:0007669"/>
    <property type="project" value="InterPro"/>
</dbReference>
<feature type="region of interest" description="Disordered" evidence="1">
    <location>
        <begin position="207"/>
        <end position="231"/>
    </location>
</feature>
<dbReference type="InterPro" id="IPR002557">
    <property type="entry name" value="Chitin-bd_dom"/>
</dbReference>
<dbReference type="SMART" id="SM00494">
    <property type="entry name" value="ChtBD2"/>
    <property type="match status" value="1"/>
</dbReference>
<dbReference type="AlphaFoldDB" id="E2BY74"/>
<proteinExistence type="predicted"/>
<dbReference type="SUPFAM" id="SSF57625">
    <property type="entry name" value="Invertebrate chitin-binding proteins"/>
    <property type="match status" value="1"/>
</dbReference>
<dbReference type="OMA" id="TYIIRRP"/>
<dbReference type="InParanoid" id="E2BY74"/>
<evidence type="ECO:0000256" key="1">
    <source>
        <dbReference type="SAM" id="MobiDB-lite"/>
    </source>
</evidence>
<dbReference type="Gene3D" id="2.170.140.10">
    <property type="entry name" value="Chitin binding domain"/>
    <property type="match status" value="1"/>
</dbReference>
<gene>
    <name evidence="3" type="ORF">EAI_09840</name>
</gene>
<feature type="compositionally biased region" description="Polar residues" evidence="1">
    <location>
        <begin position="213"/>
        <end position="223"/>
    </location>
</feature>
<evidence type="ECO:0000313" key="4">
    <source>
        <dbReference type="Proteomes" id="UP000008237"/>
    </source>
</evidence>
<protein>
    <recommendedName>
        <fullName evidence="2">Chitin-binding type-2 domain-containing protein</fullName>
    </recommendedName>
</protein>
<dbReference type="Proteomes" id="UP000008237">
    <property type="component" value="Unassembled WGS sequence"/>
</dbReference>
<reference evidence="3 4" key="1">
    <citation type="journal article" date="2010" name="Science">
        <title>Genomic comparison of the ants Camponotus floridanus and Harpegnathos saltator.</title>
        <authorList>
            <person name="Bonasio R."/>
            <person name="Zhang G."/>
            <person name="Ye C."/>
            <person name="Mutti N.S."/>
            <person name="Fang X."/>
            <person name="Qin N."/>
            <person name="Donahue G."/>
            <person name="Yang P."/>
            <person name="Li Q."/>
            <person name="Li C."/>
            <person name="Zhang P."/>
            <person name="Huang Z."/>
            <person name="Berger S.L."/>
            <person name="Reinberg D."/>
            <person name="Wang J."/>
            <person name="Liebig J."/>
        </authorList>
    </citation>
    <scope>NUCLEOTIDE SEQUENCE [LARGE SCALE GENOMIC DNA]</scope>
    <source>
        <strain evidence="3 4">R22 G/1</strain>
    </source>
</reference>
<evidence type="ECO:0000259" key="2">
    <source>
        <dbReference type="PROSITE" id="PS50940"/>
    </source>
</evidence>
<name>E2BY74_HARSA</name>